<dbReference type="NCBIfam" id="TIGR03519">
    <property type="entry name" value="T9SS_PorP_fam"/>
    <property type="match status" value="1"/>
</dbReference>
<dbReference type="EMBL" id="BSOH01000021">
    <property type="protein sequence ID" value="GLR18616.1"/>
    <property type="molecule type" value="Genomic_DNA"/>
</dbReference>
<evidence type="ECO:0000313" key="3">
    <source>
        <dbReference type="Proteomes" id="UP001156666"/>
    </source>
</evidence>
<protein>
    <recommendedName>
        <fullName evidence="4">Type IX secretion system membrane protein PorP/SprF</fullName>
    </recommendedName>
</protein>
<dbReference type="InterPro" id="IPR019861">
    <property type="entry name" value="PorP/SprF_Bacteroidetes"/>
</dbReference>
<evidence type="ECO:0000256" key="1">
    <source>
        <dbReference type="SAM" id="SignalP"/>
    </source>
</evidence>
<dbReference type="RefSeq" id="WP_235294260.1">
    <property type="nucleotide sequence ID" value="NZ_BSOH01000021.1"/>
</dbReference>
<feature type="signal peptide" evidence="1">
    <location>
        <begin position="1"/>
        <end position="21"/>
    </location>
</feature>
<reference evidence="2" key="1">
    <citation type="journal article" date="2014" name="Int. J. Syst. Evol. Microbiol.">
        <title>Complete genome sequence of Corynebacterium casei LMG S-19264T (=DSM 44701T), isolated from a smear-ripened cheese.</title>
        <authorList>
            <consortium name="US DOE Joint Genome Institute (JGI-PGF)"/>
            <person name="Walter F."/>
            <person name="Albersmeier A."/>
            <person name="Kalinowski J."/>
            <person name="Ruckert C."/>
        </authorList>
    </citation>
    <scope>NUCLEOTIDE SEQUENCE</scope>
    <source>
        <strain evidence="2">NBRC 108769</strain>
    </source>
</reference>
<proteinExistence type="predicted"/>
<dbReference type="AlphaFoldDB" id="A0AA37SPV7"/>
<evidence type="ECO:0000313" key="2">
    <source>
        <dbReference type="EMBL" id="GLR18616.1"/>
    </source>
</evidence>
<evidence type="ECO:0008006" key="4">
    <source>
        <dbReference type="Google" id="ProtNLM"/>
    </source>
</evidence>
<keyword evidence="1" id="KW-0732">Signal</keyword>
<gene>
    <name evidence="2" type="ORF">GCM10007940_32320</name>
</gene>
<comment type="caution">
    <text evidence="2">The sequence shown here is derived from an EMBL/GenBank/DDBJ whole genome shotgun (WGS) entry which is preliminary data.</text>
</comment>
<keyword evidence="3" id="KW-1185">Reference proteome</keyword>
<organism evidence="2 3">
    <name type="scientific">Portibacter lacus</name>
    <dbReference type="NCBI Taxonomy" id="1099794"/>
    <lineage>
        <taxon>Bacteria</taxon>
        <taxon>Pseudomonadati</taxon>
        <taxon>Bacteroidota</taxon>
        <taxon>Saprospiria</taxon>
        <taxon>Saprospirales</taxon>
        <taxon>Haliscomenobacteraceae</taxon>
        <taxon>Portibacter</taxon>
    </lineage>
</organism>
<name>A0AA37SPV7_9BACT</name>
<reference evidence="2" key="2">
    <citation type="submission" date="2023-01" db="EMBL/GenBank/DDBJ databases">
        <title>Draft genome sequence of Portibacter lacus strain NBRC 108769.</title>
        <authorList>
            <person name="Sun Q."/>
            <person name="Mori K."/>
        </authorList>
    </citation>
    <scope>NUCLEOTIDE SEQUENCE</scope>
    <source>
        <strain evidence="2">NBRC 108769</strain>
    </source>
</reference>
<accession>A0AA37SPV7</accession>
<feature type="chain" id="PRO_5041441580" description="Type IX secretion system membrane protein PorP/SprF" evidence="1">
    <location>
        <begin position="22"/>
        <end position="348"/>
    </location>
</feature>
<dbReference type="Pfam" id="PF11751">
    <property type="entry name" value="PorP_SprF"/>
    <property type="match status" value="1"/>
</dbReference>
<dbReference type="Proteomes" id="UP001156666">
    <property type="component" value="Unassembled WGS sequence"/>
</dbReference>
<sequence>MKFKKYLFILFTVLMCAGVSAQDIHFSQFYMSPLNLNPALTGVMNCNTRFVANYRNQWAQALGSNAYNTYSASYDQKVPVGRSDYFGIGGSFYGDVAGSSRFGTQHGGLSLSYSKKMGGYRKKSHYLVIGAEAALANRGIRQDNLQWGSQHDGNGGFCPTCPTNESLERYNFLFGDISAGLLWFSVIDKNTNYYVGGAFHHLNQPNQSFYQGSFEPLASRFTFHAGGQFLIRNRISLVPNVVAMFQGPHREFNLGTSLRFAMGKSRNGGQSWQAGAWTRVGRQESGGIHVDAIVLATRIDYEEYGIGFSYDINVSSLTAATYGNGAFEFSLVYTICGPENRGVYCPKF</sequence>